<dbReference type="Proteomes" id="UP000324222">
    <property type="component" value="Unassembled WGS sequence"/>
</dbReference>
<organism evidence="1 2">
    <name type="scientific">Portunus trituberculatus</name>
    <name type="common">Swimming crab</name>
    <name type="synonym">Neptunus trituberculatus</name>
    <dbReference type="NCBI Taxonomy" id="210409"/>
    <lineage>
        <taxon>Eukaryota</taxon>
        <taxon>Metazoa</taxon>
        <taxon>Ecdysozoa</taxon>
        <taxon>Arthropoda</taxon>
        <taxon>Crustacea</taxon>
        <taxon>Multicrustacea</taxon>
        <taxon>Malacostraca</taxon>
        <taxon>Eumalacostraca</taxon>
        <taxon>Eucarida</taxon>
        <taxon>Decapoda</taxon>
        <taxon>Pleocyemata</taxon>
        <taxon>Brachyura</taxon>
        <taxon>Eubrachyura</taxon>
        <taxon>Portunoidea</taxon>
        <taxon>Portunidae</taxon>
        <taxon>Portuninae</taxon>
        <taxon>Portunus</taxon>
    </lineage>
</organism>
<proteinExistence type="predicted"/>
<gene>
    <name evidence="1" type="ORF">E2C01_080520</name>
</gene>
<reference evidence="1 2" key="1">
    <citation type="submission" date="2019-05" db="EMBL/GenBank/DDBJ databases">
        <title>Another draft genome of Portunus trituberculatus and its Hox gene families provides insights of decapod evolution.</title>
        <authorList>
            <person name="Jeong J.-H."/>
            <person name="Song I."/>
            <person name="Kim S."/>
            <person name="Choi T."/>
            <person name="Kim D."/>
            <person name="Ryu S."/>
            <person name="Kim W."/>
        </authorList>
    </citation>
    <scope>NUCLEOTIDE SEQUENCE [LARGE SCALE GENOMIC DNA]</scope>
    <source>
        <tissue evidence="1">Muscle</tissue>
    </source>
</reference>
<accession>A0A5B7IPG4</accession>
<evidence type="ECO:0000313" key="2">
    <source>
        <dbReference type="Proteomes" id="UP000324222"/>
    </source>
</evidence>
<sequence>MLGREEADYVAWLEHGNVEKQAVLWWGRGETSYGTRMAAAWKGKLRGVTGAWGGCRFRRAGGEEMQTAVERHL</sequence>
<keyword evidence="2" id="KW-1185">Reference proteome</keyword>
<dbReference type="EMBL" id="VSRR010069369">
    <property type="protein sequence ID" value="MPC85732.1"/>
    <property type="molecule type" value="Genomic_DNA"/>
</dbReference>
<evidence type="ECO:0000313" key="1">
    <source>
        <dbReference type="EMBL" id="MPC85732.1"/>
    </source>
</evidence>
<comment type="caution">
    <text evidence="1">The sequence shown here is derived from an EMBL/GenBank/DDBJ whole genome shotgun (WGS) entry which is preliminary data.</text>
</comment>
<dbReference type="AlphaFoldDB" id="A0A5B7IPG4"/>
<name>A0A5B7IPG4_PORTR</name>
<protein>
    <submittedName>
        <fullName evidence="1">Uncharacterized protein</fullName>
    </submittedName>
</protein>